<proteinExistence type="predicted"/>
<sequence length="331" mass="35745">MISPLSEPISHNSFSNKNDRSPSDTQDMSALLVQIQKGKVLKKTITNDRSAPIIIVAHELSNRVASTAPNSSKSTSNHSEPLSFPPRLPELFQNGVPKLKHREGGVNTGAIHTQNAIDSKNMKSPPNGRPNSVQTPLLRNNSTSSRSVSDSQKTTCKKTSSTILTRPICVPPPIPRTISMSAPKKTDTQGFSIPPLAPPPPPPPPPPPVSSSMAVNRTNMRPPPPPPPPPSHLSSSMAANTAKEASFYRSSSVLSSQGSLSRQNKPYVSLNFNKLYTGPGIKPSNINIMIDDSRWKFKNEDEFPAPRTFSGEQKIFKSGRQGGSTVPLILD</sequence>
<feature type="compositionally biased region" description="Polar residues" evidence="1">
    <location>
        <begin position="110"/>
        <end position="141"/>
    </location>
</feature>
<feature type="domain" description="WH2" evidence="2">
    <location>
        <begin position="27"/>
        <end position="44"/>
    </location>
</feature>
<dbReference type="Pfam" id="PF02205">
    <property type="entry name" value="WH2"/>
    <property type="match status" value="1"/>
</dbReference>
<feature type="region of interest" description="Disordered" evidence="1">
    <location>
        <begin position="1"/>
        <end position="29"/>
    </location>
</feature>
<dbReference type="EMBL" id="CP054537">
    <property type="protein sequence ID" value="QSL65501.1"/>
    <property type="molecule type" value="Genomic_DNA"/>
</dbReference>
<feature type="region of interest" description="Disordered" evidence="1">
    <location>
        <begin position="66"/>
        <end position="245"/>
    </location>
</feature>
<accession>A0A899FUP0</accession>
<dbReference type="OrthoDB" id="2430277at2759"/>
<feature type="compositionally biased region" description="Polar residues" evidence="1">
    <location>
        <begin position="66"/>
        <end position="80"/>
    </location>
</feature>
<feature type="compositionally biased region" description="Pro residues" evidence="1">
    <location>
        <begin position="221"/>
        <end position="231"/>
    </location>
</feature>
<organism evidence="3 4">
    <name type="scientific">Pneumocystis wakefieldiae</name>
    <dbReference type="NCBI Taxonomy" id="38082"/>
    <lineage>
        <taxon>Eukaryota</taxon>
        <taxon>Fungi</taxon>
        <taxon>Dikarya</taxon>
        <taxon>Ascomycota</taxon>
        <taxon>Taphrinomycotina</taxon>
        <taxon>Pneumocystomycetes</taxon>
        <taxon>Pneumocystaceae</taxon>
        <taxon>Pneumocystis</taxon>
    </lineage>
</organism>
<feature type="compositionally biased region" description="Low complexity" evidence="1">
    <location>
        <begin position="142"/>
        <end position="162"/>
    </location>
</feature>
<dbReference type="GO" id="GO:0003779">
    <property type="term" value="F:actin binding"/>
    <property type="evidence" value="ECO:0007669"/>
    <property type="project" value="InterPro"/>
</dbReference>
<dbReference type="PROSITE" id="PS51082">
    <property type="entry name" value="WH2"/>
    <property type="match status" value="1"/>
</dbReference>
<dbReference type="InterPro" id="IPR003124">
    <property type="entry name" value="WH2_dom"/>
</dbReference>
<keyword evidence="4" id="KW-1185">Reference proteome</keyword>
<reference evidence="3" key="1">
    <citation type="submission" date="2020-06" db="EMBL/GenBank/DDBJ databases">
        <title>Genomes of multiple members of Pneumocystis genus reveal paths to human pathogen Pneumocystis jirovecii.</title>
        <authorList>
            <person name="Cisse O.H."/>
            <person name="Ma L."/>
            <person name="Dekker J."/>
            <person name="Khil P."/>
            <person name="Jo J."/>
            <person name="Brenchley J."/>
            <person name="Blair R."/>
            <person name="Pahar B."/>
            <person name="Chabe M."/>
            <person name="Van Rompay K.A."/>
            <person name="Keesler R."/>
            <person name="Sukura A."/>
            <person name="Hirsch V."/>
            <person name="Kutty G."/>
            <person name="Liu Y."/>
            <person name="Peng L."/>
            <person name="Chen J."/>
            <person name="Song J."/>
            <person name="Weissenbacher-Lang C."/>
            <person name="Xu J."/>
            <person name="Upham N.S."/>
            <person name="Stajich J.E."/>
            <person name="Cuomo C.A."/>
            <person name="Cushion M.T."/>
            <person name="Kovacs J.A."/>
        </authorList>
    </citation>
    <scope>NUCLEOTIDE SEQUENCE</scope>
    <source>
        <strain evidence="3">2A</strain>
    </source>
</reference>
<evidence type="ECO:0000259" key="2">
    <source>
        <dbReference type="PROSITE" id="PS51082"/>
    </source>
</evidence>
<evidence type="ECO:0000256" key="1">
    <source>
        <dbReference type="SAM" id="MobiDB-lite"/>
    </source>
</evidence>
<feature type="compositionally biased region" description="Pro residues" evidence="1">
    <location>
        <begin position="195"/>
        <end position="209"/>
    </location>
</feature>
<name>A0A899FUP0_9ASCO</name>
<gene>
    <name evidence="3" type="ORF">MERGE_002814</name>
</gene>
<evidence type="ECO:0000313" key="4">
    <source>
        <dbReference type="Proteomes" id="UP000663699"/>
    </source>
</evidence>
<feature type="compositionally biased region" description="Polar residues" evidence="1">
    <location>
        <begin position="210"/>
        <end position="219"/>
    </location>
</feature>
<dbReference type="Proteomes" id="UP000663699">
    <property type="component" value="Chromosome 6"/>
</dbReference>
<protein>
    <recommendedName>
        <fullName evidence="2">WH2 domain-containing protein</fullName>
    </recommendedName>
</protein>
<evidence type="ECO:0000313" key="3">
    <source>
        <dbReference type="EMBL" id="QSL65501.1"/>
    </source>
</evidence>
<dbReference type="AlphaFoldDB" id="A0A899FUP0"/>